<dbReference type="GO" id="GO:0004357">
    <property type="term" value="F:glutamate-cysteine ligase activity"/>
    <property type="evidence" value="ECO:0007669"/>
    <property type="project" value="UniProtKB-EC"/>
</dbReference>
<dbReference type="InterPro" id="IPR050141">
    <property type="entry name" value="GCL_type2/YbdK_subfam"/>
</dbReference>
<dbReference type="NCBIfam" id="TIGR02050">
    <property type="entry name" value="gshA_cyan_rel"/>
    <property type="match status" value="1"/>
</dbReference>
<dbReference type="RefSeq" id="WP_121228073.1">
    <property type="nucleotide sequence ID" value="NZ_JBIUBA010000064.1"/>
</dbReference>
<dbReference type="InterPro" id="IPR011793">
    <property type="entry name" value="YbdK"/>
</dbReference>
<dbReference type="InterPro" id="IPR014746">
    <property type="entry name" value="Gln_synth/guanido_kin_cat_dom"/>
</dbReference>
<accession>A0A495XJR9</accession>
<keyword evidence="3 5" id="KW-0067">ATP-binding</keyword>
<dbReference type="Proteomes" id="UP000272729">
    <property type="component" value="Unassembled WGS sequence"/>
</dbReference>
<keyword evidence="1 5" id="KW-0436">Ligase</keyword>
<dbReference type="OrthoDB" id="9803842at2"/>
<evidence type="ECO:0000256" key="2">
    <source>
        <dbReference type="ARBA" id="ARBA00022741"/>
    </source>
</evidence>
<evidence type="ECO:0000256" key="5">
    <source>
        <dbReference type="HAMAP-Rule" id="MF_01609"/>
    </source>
</evidence>
<dbReference type="SUPFAM" id="SSF55931">
    <property type="entry name" value="Glutamine synthetase/guanido kinase"/>
    <property type="match status" value="1"/>
</dbReference>
<name>A0A495XJR9_9PSEU</name>
<reference evidence="6 7" key="1">
    <citation type="submission" date="2018-10" db="EMBL/GenBank/DDBJ databases">
        <title>Sequencing the genomes of 1000 actinobacteria strains.</title>
        <authorList>
            <person name="Klenk H.-P."/>
        </authorList>
    </citation>
    <scope>NUCLEOTIDE SEQUENCE [LARGE SCALE GENOMIC DNA]</scope>
    <source>
        <strain evidence="6 7">DSM 43911</strain>
    </source>
</reference>
<sequence>MSEVEAVAPPRPGAGVSGALSIGVEEEFLLVDAVSGDLVPIAGAVLGDADGELDLQAEMTTFQVESATAVCRTMDEVREQLVLARRALGGLAREHGARIVATGTPVLGGVRPPPLTDRPRYRDIARQYGSLIDGLTICGCHVHIGIPDEDTGVLISNALRPWLPVLLAVSANSPFSEGRDSGYASWRYVSWSPWPSAGAPPWFASAEDYRRRMETLRMSGAALDPGMVYWDVRLSANHPTVELRVCDVAGTVEEAVLIAALVRAVAATALSGRPVPVVSDLGLRTALWRAARDGVGGAAVEPHTGRLVRAAERVRALVEWVRPALRASGDEDLVVDGVERLLTDGGGAARQRRAFARRGSLSDVVDLLVAQT</sequence>
<evidence type="ECO:0000313" key="7">
    <source>
        <dbReference type="Proteomes" id="UP000272729"/>
    </source>
</evidence>
<evidence type="ECO:0000313" key="6">
    <source>
        <dbReference type="EMBL" id="RKT73929.1"/>
    </source>
</evidence>
<dbReference type="GO" id="GO:0005524">
    <property type="term" value="F:ATP binding"/>
    <property type="evidence" value="ECO:0007669"/>
    <property type="project" value="UniProtKB-KW"/>
</dbReference>
<dbReference type="EMBL" id="RBXR01000001">
    <property type="protein sequence ID" value="RKT73929.1"/>
    <property type="molecule type" value="Genomic_DNA"/>
</dbReference>
<keyword evidence="2 5" id="KW-0547">Nucleotide-binding</keyword>
<dbReference type="GO" id="GO:0042398">
    <property type="term" value="P:modified amino acid biosynthetic process"/>
    <property type="evidence" value="ECO:0007669"/>
    <property type="project" value="InterPro"/>
</dbReference>
<dbReference type="PANTHER" id="PTHR36510:SF1">
    <property type="entry name" value="GLUTAMATE--CYSTEINE LIGASE 2-RELATED"/>
    <property type="match status" value="1"/>
</dbReference>
<evidence type="ECO:0000256" key="3">
    <source>
        <dbReference type="ARBA" id="ARBA00022840"/>
    </source>
</evidence>
<dbReference type="PANTHER" id="PTHR36510">
    <property type="entry name" value="GLUTAMATE--CYSTEINE LIGASE 2-RELATED"/>
    <property type="match status" value="1"/>
</dbReference>
<protein>
    <recommendedName>
        <fullName evidence="5">Putative glutamate--cysteine ligase 2</fullName>
        <ecNumber evidence="5">6.3.2.2</ecNumber>
    </recommendedName>
    <alternativeName>
        <fullName evidence="5">Gamma-glutamylcysteine synthetase 2</fullName>
        <shortName evidence="5">GCS 2</shortName>
        <shortName evidence="5">Gamma-GCS 2</shortName>
    </alternativeName>
</protein>
<dbReference type="HAMAP" id="MF_01609">
    <property type="entry name" value="Glu_cys_ligase_2"/>
    <property type="match status" value="1"/>
</dbReference>
<evidence type="ECO:0000256" key="4">
    <source>
        <dbReference type="ARBA" id="ARBA00048819"/>
    </source>
</evidence>
<organism evidence="6 7">
    <name type="scientific">Saccharothrix variisporea</name>
    <dbReference type="NCBI Taxonomy" id="543527"/>
    <lineage>
        <taxon>Bacteria</taxon>
        <taxon>Bacillati</taxon>
        <taxon>Actinomycetota</taxon>
        <taxon>Actinomycetes</taxon>
        <taxon>Pseudonocardiales</taxon>
        <taxon>Pseudonocardiaceae</taxon>
        <taxon>Saccharothrix</taxon>
    </lineage>
</organism>
<keyword evidence="7" id="KW-1185">Reference proteome</keyword>
<comment type="caution">
    <text evidence="6">The sequence shown here is derived from an EMBL/GenBank/DDBJ whole genome shotgun (WGS) entry which is preliminary data.</text>
</comment>
<comment type="catalytic activity">
    <reaction evidence="4 5">
        <text>L-cysteine + L-glutamate + ATP = gamma-L-glutamyl-L-cysteine + ADP + phosphate + H(+)</text>
        <dbReference type="Rhea" id="RHEA:13285"/>
        <dbReference type="ChEBI" id="CHEBI:15378"/>
        <dbReference type="ChEBI" id="CHEBI:29985"/>
        <dbReference type="ChEBI" id="CHEBI:30616"/>
        <dbReference type="ChEBI" id="CHEBI:35235"/>
        <dbReference type="ChEBI" id="CHEBI:43474"/>
        <dbReference type="ChEBI" id="CHEBI:58173"/>
        <dbReference type="ChEBI" id="CHEBI:456216"/>
        <dbReference type="EC" id="6.3.2.2"/>
    </reaction>
</comment>
<dbReference type="NCBIfam" id="NF010041">
    <property type="entry name" value="PRK13517.1-1"/>
    <property type="match status" value="1"/>
</dbReference>
<dbReference type="InterPro" id="IPR006336">
    <property type="entry name" value="GCS2"/>
</dbReference>
<dbReference type="EC" id="6.3.2.2" evidence="5"/>
<proteinExistence type="inferred from homology"/>
<dbReference type="AlphaFoldDB" id="A0A495XJR9"/>
<dbReference type="Gene3D" id="3.30.590.20">
    <property type="match status" value="1"/>
</dbReference>
<dbReference type="Pfam" id="PF04107">
    <property type="entry name" value="GCS2"/>
    <property type="match status" value="1"/>
</dbReference>
<gene>
    <name evidence="6" type="ORF">DFJ66_7266</name>
</gene>
<comment type="function">
    <text evidence="5">ATP-dependent carboxylate-amine ligase which exhibits weak glutamate--cysteine ligase activity.</text>
</comment>
<comment type="similarity">
    <text evidence="5">Belongs to the glutamate--cysteine ligase type 2 family. YbdK subfamily.</text>
</comment>
<evidence type="ECO:0000256" key="1">
    <source>
        <dbReference type="ARBA" id="ARBA00022598"/>
    </source>
</evidence>